<proteinExistence type="predicted"/>
<accession>A0A0N0E0P3</accession>
<dbReference type="EMBL" id="LGTL01000001">
    <property type="protein sequence ID" value="KPA86682.1"/>
    <property type="molecule type" value="Genomic_DNA"/>
</dbReference>
<dbReference type="AlphaFoldDB" id="A0A0N0E0P3"/>
<dbReference type="RefSeq" id="XP_015665121.1">
    <property type="nucleotide sequence ID" value="XM_015797113.1"/>
</dbReference>
<name>A0A0N0E0P3_LEPPY</name>
<dbReference type="GeneID" id="26901077"/>
<reference evidence="1 2" key="1">
    <citation type="submission" date="2015-07" db="EMBL/GenBank/DDBJ databases">
        <title>High-quality genome of monoxenous trypanosomatid Leptomonas pyrrhocoris.</title>
        <authorList>
            <person name="Flegontov P."/>
            <person name="Butenko A."/>
            <person name="Firsov S."/>
            <person name="Vlcek C."/>
            <person name="Logacheva M.D."/>
            <person name="Field M."/>
            <person name="Filatov D."/>
            <person name="Flegontova O."/>
            <person name="Gerasimov E."/>
            <person name="Jackson A.P."/>
            <person name="Kelly S."/>
            <person name="Opperdoes F."/>
            <person name="O'Reilly A."/>
            <person name="Votypka J."/>
            <person name="Yurchenko V."/>
            <person name="Lukes J."/>
        </authorList>
    </citation>
    <scope>NUCLEOTIDE SEQUENCE [LARGE SCALE GENOMIC DNA]</scope>
    <source>
        <strain evidence="1">H10</strain>
    </source>
</reference>
<gene>
    <name evidence="1" type="ORF">ABB37_00780</name>
</gene>
<protein>
    <submittedName>
        <fullName evidence="1">Uncharacterized protein</fullName>
    </submittedName>
</protein>
<keyword evidence="2" id="KW-1185">Reference proteome</keyword>
<dbReference type="Proteomes" id="UP000037923">
    <property type="component" value="Unassembled WGS sequence"/>
</dbReference>
<evidence type="ECO:0000313" key="1">
    <source>
        <dbReference type="EMBL" id="KPA86682.1"/>
    </source>
</evidence>
<dbReference type="VEuPathDB" id="TriTrypDB:LpyrH10_01_7800"/>
<organism evidence="1 2">
    <name type="scientific">Leptomonas pyrrhocoris</name>
    <name type="common">Firebug parasite</name>
    <dbReference type="NCBI Taxonomy" id="157538"/>
    <lineage>
        <taxon>Eukaryota</taxon>
        <taxon>Discoba</taxon>
        <taxon>Euglenozoa</taxon>
        <taxon>Kinetoplastea</taxon>
        <taxon>Metakinetoplastina</taxon>
        <taxon>Trypanosomatida</taxon>
        <taxon>Trypanosomatidae</taxon>
        <taxon>Leishmaniinae</taxon>
        <taxon>Leptomonas</taxon>
    </lineage>
</organism>
<sequence>MSGRVVHETGAAPMRALLSPFGIGMSKHVNLSHSAVNRKHKGEELSMTVSSNVGAGTPLLVLADAAMLTCQAALDADVDGLAPPPAEMLEMLHDDTAQLDEMYLAYYLSQRYYTKPNDWYAHQLDLCSTARSNSIDVRPACALWERAAREYVSAPQSVFLAALRYVRASSFFKPAAAAVDAGAPSPPAALAVAPVLDVLLRNGGKANVSLMACTAKDVAEKYLSEDLRGVRQALLSKDDACAYWALLARGDLPVGSTVSVSSQNLFT</sequence>
<dbReference type="RefSeq" id="XP_015665122.1">
    <property type="nucleotide sequence ID" value="XM_015797114.1"/>
</dbReference>
<evidence type="ECO:0000313" key="2">
    <source>
        <dbReference type="Proteomes" id="UP000037923"/>
    </source>
</evidence>
<comment type="caution">
    <text evidence="1">The sequence shown here is derived from an EMBL/GenBank/DDBJ whole genome shotgun (WGS) entry which is preliminary data.</text>
</comment>
<dbReference type="OrthoDB" id="272461at2759"/>
<dbReference type="OMA" id="QYVWESC"/>
<dbReference type="EMBL" id="LGTL01000001">
    <property type="protein sequence ID" value="KPA86683.1"/>
    <property type="molecule type" value="Genomic_DNA"/>
</dbReference>